<reference evidence="6" key="1">
    <citation type="submission" date="2016-10" db="EMBL/GenBank/DDBJ databases">
        <authorList>
            <person name="Varghese N."/>
            <person name="Submissions S."/>
        </authorList>
    </citation>
    <scope>NUCLEOTIDE SEQUENCE [LARGE SCALE GENOMIC DNA]</scope>
    <source>
        <strain evidence="6">DSM 45237</strain>
    </source>
</reference>
<dbReference type="STRING" id="561176.SAMN04488561_4284"/>
<dbReference type="PANTHER" id="PTHR30535">
    <property type="entry name" value="VITAMIN B12-BINDING PROTEIN"/>
    <property type="match status" value="1"/>
</dbReference>
<keyword evidence="6" id="KW-1185">Reference proteome</keyword>
<evidence type="ECO:0000256" key="1">
    <source>
        <dbReference type="ARBA" id="ARBA00008814"/>
    </source>
</evidence>
<accession>A0A1H5PG89</accession>
<evidence type="ECO:0000256" key="2">
    <source>
        <dbReference type="SAM" id="MobiDB-lite"/>
    </source>
</evidence>
<dbReference type="AlphaFoldDB" id="A0A1H5PG89"/>
<dbReference type="Pfam" id="PF01497">
    <property type="entry name" value="Peripla_BP_2"/>
    <property type="match status" value="1"/>
</dbReference>
<dbReference type="PANTHER" id="PTHR30535:SF4">
    <property type="entry name" value="HEMIN-BINDING PERIPLASMIC PROTEIN HMUT"/>
    <property type="match status" value="1"/>
</dbReference>
<feature type="region of interest" description="Disordered" evidence="2">
    <location>
        <begin position="28"/>
        <end position="120"/>
    </location>
</feature>
<dbReference type="InterPro" id="IPR002491">
    <property type="entry name" value="ABC_transptr_periplasmic_BD"/>
</dbReference>
<gene>
    <name evidence="5" type="ORF">SAMN04488561_4284</name>
</gene>
<evidence type="ECO:0000313" key="5">
    <source>
        <dbReference type="EMBL" id="SEF12726.1"/>
    </source>
</evidence>
<feature type="domain" description="Fe/B12 periplasmic-binding" evidence="4">
    <location>
        <begin position="140"/>
        <end position="397"/>
    </location>
</feature>
<comment type="similarity">
    <text evidence="1">Belongs to the bacterial solute-binding protein 8 family.</text>
</comment>
<dbReference type="Gene3D" id="3.40.50.1980">
    <property type="entry name" value="Nitrogenase molybdenum iron protein domain"/>
    <property type="match status" value="2"/>
</dbReference>
<organism evidence="5 6">
    <name type="scientific">Jiangella alba</name>
    <dbReference type="NCBI Taxonomy" id="561176"/>
    <lineage>
        <taxon>Bacteria</taxon>
        <taxon>Bacillati</taxon>
        <taxon>Actinomycetota</taxon>
        <taxon>Actinomycetes</taxon>
        <taxon>Jiangellales</taxon>
        <taxon>Jiangellaceae</taxon>
        <taxon>Jiangella</taxon>
    </lineage>
</organism>
<feature type="signal peptide" evidence="3">
    <location>
        <begin position="1"/>
        <end position="27"/>
    </location>
</feature>
<dbReference type="InterPro" id="IPR050902">
    <property type="entry name" value="ABC_Transporter_SBP"/>
</dbReference>
<feature type="chain" id="PRO_5010314827" evidence="3">
    <location>
        <begin position="28"/>
        <end position="397"/>
    </location>
</feature>
<evidence type="ECO:0000256" key="3">
    <source>
        <dbReference type="SAM" id="SignalP"/>
    </source>
</evidence>
<evidence type="ECO:0000313" key="6">
    <source>
        <dbReference type="Proteomes" id="UP000181980"/>
    </source>
</evidence>
<feature type="compositionally biased region" description="Acidic residues" evidence="2">
    <location>
        <begin position="81"/>
        <end position="92"/>
    </location>
</feature>
<evidence type="ECO:0000259" key="4">
    <source>
        <dbReference type="PROSITE" id="PS50983"/>
    </source>
</evidence>
<feature type="compositionally biased region" description="Low complexity" evidence="2">
    <location>
        <begin position="28"/>
        <end position="37"/>
    </location>
</feature>
<name>A0A1H5PG89_9ACTN</name>
<dbReference type="PROSITE" id="PS51257">
    <property type="entry name" value="PROKAR_LIPOPROTEIN"/>
    <property type="match status" value="1"/>
</dbReference>
<feature type="compositionally biased region" description="Low complexity" evidence="2">
    <location>
        <begin position="107"/>
        <end position="120"/>
    </location>
</feature>
<keyword evidence="3" id="KW-0732">Signal</keyword>
<dbReference type="SUPFAM" id="SSF53807">
    <property type="entry name" value="Helical backbone' metal receptor"/>
    <property type="match status" value="1"/>
</dbReference>
<protein>
    <submittedName>
        <fullName evidence="5">Iron complex transport system substrate-binding protein</fullName>
    </submittedName>
</protein>
<dbReference type="EMBL" id="FNUC01000004">
    <property type="protein sequence ID" value="SEF12726.1"/>
    <property type="molecule type" value="Genomic_DNA"/>
</dbReference>
<proteinExistence type="inferred from homology"/>
<dbReference type="PROSITE" id="PS50983">
    <property type="entry name" value="FE_B12_PBP"/>
    <property type="match status" value="1"/>
</dbReference>
<dbReference type="Proteomes" id="UP000181980">
    <property type="component" value="Unassembled WGS sequence"/>
</dbReference>
<sequence length="397" mass="40429">MRRWGRGPAVVVAAGLLLGAAACVAPADDAADGGTDARSASQSTPADPAADPVNACQEPVPGFGVTVDADGEPLPERADPPADDSASDEDGDPREILGPSTATVDQTVTPVADDPAPALPVTVESCDGETVVVDDASRILAVDLYGTLAEIVFSLGLGDHVVGRDASTGFPQAADLPLVTPGGHDLNAEAILDLDPTVVLTDASVGPPEVQQQLRDAGIPVIFFDDARDLDRIPSQIRAVAGALGVPDEGEQLVERTSGEIADALALAPAGADPLRIAFLYTRGGMVQLLAGPGSGADAMIRAIGAVDVGTDIGLERPFTQITSEALIEAAPDVIIMMTKGLESIGGVDGMLRLPGVAQTPAGEKLRVVDMADSVLLSFGPRSGRTIEALAHAVYQP</sequence>